<keyword evidence="3" id="KW-1185">Reference proteome</keyword>
<gene>
    <name evidence="2" type="ORF">CCMP2556_LOCUS36725</name>
</gene>
<feature type="compositionally biased region" description="Basic and acidic residues" evidence="1">
    <location>
        <begin position="198"/>
        <end position="225"/>
    </location>
</feature>
<proteinExistence type="predicted"/>
<organism evidence="2 3">
    <name type="scientific">Durusdinium trenchii</name>
    <dbReference type="NCBI Taxonomy" id="1381693"/>
    <lineage>
        <taxon>Eukaryota</taxon>
        <taxon>Sar</taxon>
        <taxon>Alveolata</taxon>
        <taxon>Dinophyceae</taxon>
        <taxon>Suessiales</taxon>
        <taxon>Symbiodiniaceae</taxon>
        <taxon>Durusdinium</taxon>
    </lineage>
</organism>
<accession>A0ABP0PFH1</accession>
<name>A0ABP0PFH1_9DINO</name>
<evidence type="ECO:0000256" key="1">
    <source>
        <dbReference type="SAM" id="MobiDB-lite"/>
    </source>
</evidence>
<feature type="region of interest" description="Disordered" evidence="1">
    <location>
        <begin position="94"/>
        <end position="273"/>
    </location>
</feature>
<comment type="caution">
    <text evidence="2">The sequence shown here is derived from an EMBL/GenBank/DDBJ whole genome shotgun (WGS) entry which is preliminary data.</text>
</comment>
<sequence length="273" mass="29725">MTSEGEGEGHHAVLKEIDDRFDQLEMAVSILPDLEERIEALERLLKAGGALVPPRVSSHSGEHPKEHPNQALSDLANVLGLTEPEMDLKDFEGEEVTFASPSPEVQMAQLVEVEESKEVPSEEPEVPSEELEDNRGPQWGSGRKSPAKMAPKGDEDVTEPMTERTEDLQSAEPSNNEVVLEPKVVAGDEGFASVVAPEGDHLSADGHDGHNGHGHDDEAPRPRENRRTRKSIAVAVARSSQVDESILDQHPDQSTTPLESRPGIWCCSSALEH</sequence>
<feature type="compositionally biased region" description="Basic and acidic residues" evidence="1">
    <location>
        <begin position="151"/>
        <end position="167"/>
    </location>
</feature>
<dbReference type="EMBL" id="CAXAMN010023028">
    <property type="protein sequence ID" value="CAK9074564.1"/>
    <property type="molecule type" value="Genomic_DNA"/>
</dbReference>
<protein>
    <submittedName>
        <fullName evidence="2">Uncharacterized protein</fullName>
    </submittedName>
</protein>
<dbReference type="Proteomes" id="UP001642484">
    <property type="component" value="Unassembled WGS sequence"/>
</dbReference>
<feature type="compositionally biased region" description="Acidic residues" evidence="1">
    <location>
        <begin position="121"/>
        <end position="132"/>
    </location>
</feature>
<evidence type="ECO:0000313" key="2">
    <source>
        <dbReference type="EMBL" id="CAK9074564.1"/>
    </source>
</evidence>
<evidence type="ECO:0000313" key="3">
    <source>
        <dbReference type="Proteomes" id="UP001642484"/>
    </source>
</evidence>
<reference evidence="2 3" key="1">
    <citation type="submission" date="2024-02" db="EMBL/GenBank/DDBJ databases">
        <authorList>
            <person name="Chen Y."/>
            <person name="Shah S."/>
            <person name="Dougan E. K."/>
            <person name="Thang M."/>
            <person name="Chan C."/>
        </authorList>
    </citation>
    <scope>NUCLEOTIDE SEQUENCE [LARGE SCALE GENOMIC DNA]</scope>
</reference>